<protein>
    <submittedName>
        <fullName evidence="1">Nickel transport complex protein, NikM subunit, transmembrane</fullName>
    </submittedName>
</protein>
<proteinExistence type="predicted"/>
<keyword evidence="1" id="KW-0472">Membrane</keyword>
<keyword evidence="2" id="KW-1185">Reference proteome</keyword>
<dbReference type="Proteomes" id="UP000009229">
    <property type="component" value="Chromosome"/>
</dbReference>
<name>A0AAU8PIN7_DESK7</name>
<reference evidence="2" key="1">
    <citation type="submission" date="2011-05" db="EMBL/GenBank/DDBJ databases">
        <title>Complete sequence of Desulfotomaculum kuznetsovii DSM 6115.</title>
        <authorList>
            <person name="Lucas S."/>
            <person name="Han J."/>
            <person name="Lapidus A."/>
            <person name="Cheng J.-F."/>
            <person name="Goodwin L."/>
            <person name="Pitluck S."/>
            <person name="Peters L."/>
            <person name="Mikhailova N."/>
            <person name="Lu M."/>
            <person name="Saunders E."/>
            <person name="Han C."/>
            <person name="Tapia R."/>
            <person name="Land M."/>
            <person name="Hauser L."/>
            <person name="Kyrpides N."/>
            <person name="Ivanova N."/>
            <person name="Pagani I."/>
            <person name="Nazina T."/>
            <person name="Ivanova A."/>
            <person name="Parshina S."/>
            <person name="Kuever J."/>
            <person name="Muyzer G."/>
            <person name="Plugge C."/>
            <person name="Stams A."/>
            <person name="Woyke T."/>
        </authorList>
    </citation>
    <scope>NUCLEOTIDE SEQUENCE [LARGE SCALE GENOMIC DNA]</scope>
    <source>
        <strain evidence="2">DSM 6115 / VKM B-1805 / 17</strain>
    </source>
</reference>
<evidence type="ECO:0000313" key="2">
    <source>
        <dbReference type="Proteomes" id="UP000009229"/>
    </source>
</evidence>
<keyword evidence="1" id="KW-0812">Transmembrane</keyword>
<dbReference type="RefSeq" id="WP_013823076.1">
    <property type="nucleotide sequence ID" value="NC_015573.1"/>
</dbReference>
<dbReference type="EMBL" id="CP002770">
    <property type="protein sequence ID" value="AEG15562.1"/>
    <property type="molecule type" value="Genomic_DNA"/>
</dbReference>
<sequence length="227" mass="25121">MAPHNIWIECPYRARPGEELTARIRFGHDFVVQGKADPSRTKTWLISPAGNRIPLAVEVGEADLTAVFRPPETGVYTLLAEYDGKVWSIGSDGRHLRGPRADHPGVTIVKAVYYYQYAKALVAVERDGPWPGPSGAEFEIVPRPPAEERLEVAVLYEGRPVGEVKVQAFRSGNPLPHSTSTDAEGVVSFPFRDGKWMILASYSDPRKGAPGWYDERVLTAVFTFTTI</sequence>
<accession>A0AAU8PIN7</accession>
<organism evidence="1 2">
    <name type="scientific">Desulfofundulus kuznetsovii (strain DSM 6115 / VKM B-1805 / 17)</name>
    <name type="common">Desulfotomaculum kuznetsovii</name>
    <dbReference type="NCBI Taxonomy" id="760568"/>
    <lineage>
        <taxon>Bacteria</taxon>
        <taxon>Bacillati</taxon>
        <taxon>Bacillota</taxon>
        <taxon>Clostridia</taxon>
        <taxon>Eubacteriales</taxon>
        <taxon>Peptococcaceae</taxon>
        <taxon>Desulfofundulus</taxon>
    </lineage>
</organism>
<dbReference type="Pfam" id="PF10670">
    <property type="entry name" value="DUF4198"/>
    <property type="match status" value="1"/>
</dbReference>
<dbReference type="InterPro" id="IPR019613">
    <property type="entry name" value="DUF4198"/>
</dbReference>
<gene>
    <name evidence="1" type="ordered locus">Desku_2006</name>
</gene>
<evidence type="ECO:0000313" key="1">
    <source>
        <dbReference type="EMBL" id="AEG15562.1"/>
    </source>
</evidence>
<dbReference type="KEGG" id="dku:Desku_2006"/>
<dbReference type="AlphaFoldDB" id="A0AAU8PIN7"/>